<protein>
    <submittedName>
        <fullName evidence="1">Uncharacterized protein</fullName>
    </submittedName>
</protein>
<dbReference type="AlphaFoldDB" id="A0A392N3A7"/>
<sequence>EWSLLIAGHCRDSEQSWRHVGYSVWAQLLPLALIRLHLKLLVPLAAELQNCLPRSAFFPSV</sequence>
<reference evidence="1 2" key="1">
    <citation type="journal article" date="2018" name="Front. Plant Sci.">
        <title>Red Clover (Trifolium pratense) and Zigzag Clover (T. medium) - A Picture of Genomic Similarities and Differences.</title>
        <authorList>
            <person name="Dluhosova J."/>
            <person name="Istvanek J."/>
            <person name="Nedelnik J."/>
            <person name="Repkova J."/>
        </authorList>
    </citation>
    <scope>NUCLEOTIDE SEQUENCE [LARGE SCALE GENOMIC DNA]</scope>
    <source>
        <strain evidence="2">cv. 10/8</strain>
        <tissue evidence="1">Leaf</tissue>
    </source>
</reference>
<evidence type="ECO:0000313" key="2">
    <source>
        <dbReference type="Proteomes" id="UP000265520"/>
    </source>
</evidence>
<accession>A0A392N3A7</accession>
<feature type="non-terminal residue" evidence="1">
    <location>
        <position position="1"/>
    </location>
</feature>
<name>A0A392N3A7_9FABA</name>
<keyword evidence="2" id="KW-1185">Reference proteome</keyword>
<organism evidence="1 2">
    <name type="scientific">Trifolium medium</name>
    <dbReference type="NCBI Taxonomy" id="97028"/>
    <lineage>
        <taxon>Eukaryota</taxon>
        <taxon>Viridiplantae</taxon>
        <taxon>Streptophyta</taxon>
        <taxon>Embryophyta</taxon>
        <taxon>Tracheophyta</taxon>
        <taxon>Spermatophyta</taxon>
        <taxon>Magnoliopsida</taxon>
        <taxon>eudicotyledons</taxon>
        <taxon>Gunneridae</taxon>
        <taxon>Pentapetalae</taxon>
        <taxon>rosids</taxon>
        <taxon>fabids</taxon>
        <taxon>Fabales</taxon>
        <taxon>Fabaceae</taxon>
        <taxon>Papilionoideae</taxon>
        <taxon>50 kb inversion clade</taxon>
        <taxon>NPAAA clade</taxon>
        <taxon>Hologalegina</taxon>
        <taxon>IRL clade</taxon>
        <taxon>Trifolieae</taxon>
        <taxon>Trifolium</taxon>
    </lineage>
</organism>
<comment type="caution">
    <text evidence="1">The sequence shown here is derived from an EMBL/GenBank/DDBJ whole genome shotgun (WGS) entry which is preliminary data.</text>
</comment>
<dbReference type="Proteomes" id="UP000265520">
    <property type="component" value="Unassembled WGS sequence"/>
</dbReference>
<evidence type="ECO:0000313" key="1">
    <source>
        <dbReference type="EMBL" id="MCH94300.1"/>
    </source>
</evidence>
<proteinExistence type="predicted"/>
<dbReference type="EMBL" id="LXQA010026999">
    <property type="protein sequence ID" value="MCH94300.1"/>
    <property type="molecule type" value="Genomic_DNA"/>
</dbReference>